<protein>
    <submittedName>
        <fullName evidence="7">Methyl-accepting chemotaxis protein</fullName>
    </submittedName>
</protein>
<organism evidence="7 8">
    <name type="scientific">Roseateles albus</name>
    <dbReference type="NCBI Taxonomy" id="2987525"/>
    <lineage>
        <taxon>Bacteria</taxon>
        <taxon>Pseudomonadati</taxon>
        <taxon>Pseudomonadota</taxon>
        <taxon>Betaproteobacteria</taxon>
        <taxon>Burkholderiales</taxon>
        <taxon>Sphaerotilaceae</taxon>
        <taxon>Roseateles</taxon>
    </lineage>
</organism>
<dbReference type="CDD" id="cd11386">
    <property type="entry name" value="MCP_signal"/>
    <property type="match status" value="1"/>
</dbReference>
<keyword evidence="5" id="KW-0472">Membrane</keyword>
<comment type="caution">
    <text evidence="7">The sequence shown here is derived from an EMBL/GenBank/DDBJ whole genome shotgun (WGS) entry which is preliminary data.</text>
</comment>
<evidence type="ECO:0000256" key="1">
    <source>
        <dbReference type="ARBA" id="ARBA00022481"/>
    </source>
</evidence>
<proteinExistence type="inferred from homology"/>
<accession>A0ABT5KA29</accession>
<dbReference type="InterPro" id="IPR051310">
    <property type="entry name" value="MCP_chemotaxis"/>
</dbReference>
<dbReference type="Proteomes" id="UP001221189">
    <property type="component" value="Unassembled WGS sequence"/>
</dbReference>
<name>A0ABT5KA29_9BURK</name>
<dbReference type="SMART" id="SM00283">
    <property type="entry name" value="MA"/>
    <property type="match status" value="1"/>
</dbReference>
<evidence type="ECO:0000313" key="8">
    <source>
        <dbReference type="Proteomes" id="UP001221189"/>
    </source>
</evidence>
<comment type="similarity">
    <text evidence="2">Belongs to the methyl-accepting chemotaxis (MCP) protein family.</text>
</comment>
<keyword evidence="3" id="KW-0807">Transducer</keyword>
<dbReference type="PRINTS" id="PR00260">
    <property type="entry name" value="CHEMTRNSDUCR"/>
</dbReference>
<evidence type="ECO:0000256" key="3">
    <source>
        <dbReference type="PROSITE-ProRule" id="PRU00284"/>
    </source>
</evidence>
<evidence type="ECO:0000256" key="5">
    <source>
        <dbReference type="SAM" id="Phobius"/>
    </source>
</evidence>
<feature type="transmembrane region" description="Helical" evidence="5">
    <location>
        <begin position="227"/>
        <end position="248"/>
    </location>
</feature>
<sequence length="556" mass="59463">MKTVKQMFGTALAVMALAVVLLLFAIYRLHAAGNALSSAEKSRYVSSALADELRQSSDDLTRLARTYVMSGDAKWERQYFEVLDIRNGKKPRPAGYEKIYWDFRAADTEPAVGKGGSSTMPLLDAMKAAGFTEAEFGKLKEAAGNSDDLVKTETVAMNLVKGLYDDGTGKFTKKGEPDLPAAQAMMHDKNYHQFKAKIMKPVDEFLRMLDARTEAAVLEAQASQDRWFAIVLALALLLASLGLGLLWYAKHWVAQRLGGEPFQVVAAVKEIAEGNLAERLHNHSSDAHSVMGVLTLMVEQFSKAVSQVRNGTDGVATASAEIAQGNNDLSVRTEQQASSLQQTASSMAVLGDTVRRNADSAVQANQLAANASSVALKGGEVVSQVVDTMKGINDSSRRISDIISVIDGIAFQTNILALNAAVEAARAGEQGRGFAVVASEVRSLAQRSAEAAKEIKQLINDSVERVERGTSLVDQAGATMDEIVTSIKRVTDIVAEISHASSEQSAGVAEIGAAVGKMDQSTQQNAALVEQSAAAAESLRQQAQNLQQAVAVFTLR</sequence>
<keyword evidence="4" id="KW-0175">Coiled coil</keyword>
<keyword evidence="5" id="KW-0812">Transmembrane</keyword>
<dbReference type="InterPro" id="IPR004090">
    <property type="entry name" value="Chemotax_Me-accpt_rcpt"/>
</dbReference>
<evidence type="ECO:0000256" key="2">
    <source>
        <dbReference type="ARBA" id="ARBA00029447"/>
    </source>
</evidence>
<keyword evidence="1" id="KW-0488">Methylation</keyword>
<feature type="domain" description="Methyl-accepting transducer" evidence="6">
    <location>
        <begin position="311"/>
        <end position="540"/>
    </location>
</feature>
<dbReference type="EMBL" id="JAQQXT010000002">
    <property type="protein sequence ID" value="MDC8770795.1"/>
    <property type="molecule type" value="Genomic_DNA"/>
</dbReference>
<dbReference type="SUPFAM" id="SSF58104">
    <property type="entry name" value="Methyl-accepting chemotaxis protein (MCP) signaling domain"/>
    <property type="match status" value="1"/>
</dbReference>
<reference evidence="7 8" key="1">
    <citation type="submission" date="2022-10" db="EMBL/GenBank/DDBJ databases">
        <title>Paucibacter sp. hw1 Genome sequencing.</title>
        <authorList>
            <person name="Park S."/>
        </authorList>
    </citation>
    <scope>NUCLEOTIDE SEQUENCE [LARGE SCALE GENOMIC DNA]</scope>
    <source>
        <strain evidence="8">hw1</strain>
    </source>
</reference>
<dbReference type="PROSITE" id="PS50111">
    <property type="entry name" value="CHEMOTAXIS_TRANSDUC_2"/>
    <property type="match status" value="1"/>
</dbReference>
<dbReference type="Pfam" id="PF00015">
    <property type="entry name" value="MCPsignal"/>
    <property type="match status" value="1"/>
</dbReference>
<dbReference type="InterPro" id="IPR004089">
    <property type="entry name" value="MCPsignal_dom"/>
</dbReference>
<dbReference type="PANTHER" id="PTHR43531:SF14">
    <property type="entry name" value="METHYL-ACCEPTING CHEMOTAXIS PROTEIN I-RELATED"/>
    <property type="match status" value="1"/>
</dbReference>
<gene>
    <name evidence="7" type="ORF">PRZ03_04365</name>
</gene>
<feature type="coiled-coil region" evidence="4">
    <location>
        <begin position="529"/>
        <end position="556"/>
    </location>
</feature>
<dbReference type="PANTHER" id="PTHR43531">
    <property type="entry name" value="PROTEIN ICFG"/>
    <property type="match status" value="1"/>
</dbReference>
<dbReference type="RefSeq" id="WP_273599180.1">
    <property type="nucleotide sequence ID" value="NZ_JAQQXT010000002.1"/>
</dbReference>
<evidence type="ECO:0000259" key="6">
    <source>
        <dbReference type="PROSITE" id="PS50111"/>
    </source>
</evidence>
<keyword evidence="5" id="KW-1133">Transmembrane helix</keyword>
<dbReference type="Gene3D" id="1.10.287.950">
    <property type="entry name" value="Methyl-accepting chemotaxis protein"/>
    <property type="match status" value="1"/>
</dbReference>
<evidence type="ECO:0000313" key="7">
    <source>
        <dbReference type="EMBL" id="MDC8770795.1"/>
    </source>
</evidence>
<keyword evidence="8" id="KW-1185">Reference proteome</keyword>
<evidence type="ECO:0000256" key="4">
    <source>
        <dbReference type="SAM" id="Coils"/>
    </source>
</evidence>